<dbReference type="InterPro" id="IPR036249">
    <property type="entry name" value="Thioredoxin-like_sf"/>
</dbReference>
<reference evidence="3" key="1">
    <citation type="journal article" date="2024" name="IScience">
        <title>Strigolactones Initiate the Formation of Haustorium-like Structures in Castilleja.</title>
        <authorList>
            <person name="Buerger M."/>
            <person name="Peterson D."/>
            <person name="Chory J."/>
        </authorList>
    </citation>
    <scope>NUCLEOTIDE SEQUENCE [LARGE SCALE GENOMIC DNA]</scope>
</reference>
<evidence type="ECO:0000313" key="3">
    <source>
        <dbReference type="Proteomes" id="UP001632038"/>
    </source>
</evidence>
<dbReference type="Proteomes" id="UP001632038">
    <property type="component" value="Unassembled WGS sequence"/>
</dbReference>
<name>A0ABD3C5M5_9LAMI</name>
<accession>A0ABD3C5M5</accession>
<dbReference type="EMBL" id="JAVIJP010000053">
    <property type="protein sequence ID" value="KAL3624862.1"/>
    <property type="molecule type" value="Genomic_DNA"/>
</dbReference>
<gene>
    <name evidence="2" type="ORF">CASFOL_031530</name>
</gene>
<feature type="region of interest" description="Disordered" evidence="1">
    <location>
        <begin position="150"/>
        <end position="175"/>
    </location>
</feature>
<feature type="compositionally biased region" description="Low complexity" evidence="1">
    <location>
        <begin position="158"/>
        <end position="173"/>
    </location>
</feature>
<dbReference type="Gene3D" id="3.40.30.10">
    <property type="entry name" value="Glutaredoxin"/>
    <property type="match status" value="1"/>
</dbReference>
<sequence length="338" mass="36247">MDASGVVLRQPLRFPSSSCTAAPASAELKNSSASIVVGRRKLAPSLVLSSEFCDQGHVKYYNSYFTPSSSTATMMSAISGKKEKAKASKKMKMKKKQLKLLKGLFRDLSTFSRIGFGFDSDENMISEASEILLNQLQKLKAEKKEMKRKLKEEEKARLISSSSSSSSDSSSDSECGEIVDMNSLKKSKRQNNLQLVIEDAAKTTAYKIPISPLSVSNVLDERQSSSCNADKTGEESLGSNVLTKIEVCMGGKCKKSGAGALLEEFQKVVGIDGSVSGCKCMGKCRDGPNVKVLADKCVNKAPTTKSMCVGVGLEDVNVIVANLLGQNNDNQVGFVASS</sequence>
<evidence type="ECO:0000313" key="2">
    <source>
        <dbReference type="EMBL" id="KAL3624862.1"/>
    </source>
</evidence>
<organism evidence="2 3">
    <name type="scientific">Castilleja foliolosa</name>
    <dbReference type="NCBI Taxonomy" id="1961234"/>
    <lineage>
        <taxon>Eukaryota</taxon>
        <taxon>Viridiplantae</taxon>
        <taxon>Streptophyta</taxon>
        <taxon>Embryophyta</taxon>
        <taxon>Tracheophyta</taxon>
        <taxon>Spermatophyta</taxon>
        <taxon>Magnoliopsida</taxon>
        <taxon>eudicotyledons</taxon>
        <taxon>Gunneridae</taxon>
        <taxon>Pentapetalae</taxon>
        <taxon>asterids</taxon>
        <taxon>lamiids</taxon>
        <taxon>Lamiales</taxon>
        <taxon>Orobanchaceae</taxon>
        <taxon>Pedicularideae</taxon>
        <taxon>Castillejinae</taxon>
        <taxon>Castilleja</taxon>
    </lineage>
</organism>
<protein>
    <recommendedName>
        <fullName evidence="4">Diacylglycerol O-acyltransferase 3, cytosolic</fullName>
    </recommendedName>
</protein>
<evidence type="ECO:0000256" key="1">
    <source>
        <dbReference type="SAM" id="MobiDB-lite"/>
    </source>
</evidence>
<dbReference type="SUPFAM" id="SSF52833">
    <property type="entry name" value="Thioredoxin-like"/>
    <property type="match status" value="1"/>
</dbReference>
<dbReference type="AlphaFoldDB" id="A0ABD3C5M5"/>
<dbReference type="CDD" id="cd02980">
    <property type="entry name" value="TRX_Fd_family"/>
    <property type="match status" value="1"/>
</dbReference>
<keyword evidence="3" id="KW-1185">Reference proteome</keyword>
<evidence type="ECO:0008006" key="4">
    <source>
        <dbReference type="Google" id="ProtNLM"/>
    </source>
</evidence>
<proteinExistence type="predicted"/>
<comment type="caution">
    <text evidence="2">The sequence shown here is derived from an EMBL/GenBank/DDBJ whole genome shotgun (WGS) entry which is preliminary data.</text>
</comment>